<keyword evidence="4" id="KW-1185">Reference proteome</keyword>
<organism evidence="3 4">
    <name type="scientific">Nocardiopsis changdeensis</name>
    <dbReference type="NCBI Taxonomy" id="2831969"/>
    <lineage>
        <taxon>Bacteria</taxon>
        <taxon>Bacillati</taxon>
        <taxon>Actinomycetota</taxon>
        <taxon>Actinomycetes</taxon>
        <taxon>Streptosporangiales</taxon>
        <taxon>Nocardiopsidaceae</taxon>
        <taxon>Nocardiopsis</taxon>
    </lineage>
</organism>
<dbReference type="PANTHER" id="PTHR48081:SF8">
    <property type="entry name" value="ALPHA_BETA HYDROLASE FOLD-3 DOMAIN-CONTAINING PROTEIN-RELATED"/>
    <property type="match status" value="1"/>
</dbReference>
<sequence>MSGKAPLGTRILARNTTDWESLTDEQVIAARHRTNRLRASRAMRVVTGLPHRRTRITERVLDLPGRRLTLRVHRPRDAGPRLPLVLSFHGGGFIAGTAAQNDWLNSHLAARCPAVVMGVEYRLAPEHPLPLPVEDGHDTLARILDEAGAWGVDPAAVAVLGESAGGTIAALMALRSRDGGPAVHAQVLAYPALDWTETMADHPSIAANTGQPAFSLSELRTAARLSLPPGLDPREVSPLKLEDLSGLPPALVVTGGLDPLEDHGGRYAERLRSAGTDARRDRYPGAVHGFLSMPGLVRQARPARDGILAFLRGRLHPAARRAGVERR</sequence>
<evidence type="ECO:0000313" key="3">
    <source>
        <dbReference type="EMBL" id="QUX24097.1"/>
    </source>
</evidence>
<name>A0ABX8BSK9_9ACTN</name>
<dbReference type="InterPro" id="IPR013094">
    <property type="entry name" value="AB_hydrolase_3"/>
</dbReference>
<accession>A0ABX8BSK9</accession>
<dbReference type="InterPro" id="IPR029058">
    <property type="entry name" value="AB_hydrolase_fold"/>
</dbReference>
<keyword evidence="1 3" id="KW-0378">Hydrolase</keyword>
<protein>
    <submittedName>
        <fullName evidence="3">Alpha/beta hydrolase</fullName>
    </submittedName>
</protein>
<evidence type="ECO:0000256" key="1">
    <source>
        <dbReference type="ARBA" id="ARBA00022801"/>
    </source>
</evidence>
<dbReference type="InterPro" id="IPR050300">
    <property type="entry name" value="GDXG_lipolytic_enzyme"/>
</dbReference>
<gene>
    <name evidence="3" type="ORF">KGD84_07230</name>
</gene>
<dbReference type="RefSeq" id="WP_220559489.1">
    <property type="nucleotide sequence ID" value="NZ_CP074133.1"/>
</dbReference>
<evidence type="ECO:0000259" key="2">
    <source>
        <dbReference type="Pfam" id="PF07859"/>
    </source>
</evidence>
<dbReference type="GO" id="GO:0016787">
    <property type="term" value="F:hydrolase activity"/>
    <property type="evidence" value="ECO:0007669"/>
    <property type="project" value="UniProtKB-KW"/>
</dbReference>
<dbReference type="EMBL" id="CP074133">
    <property type="protein sequence ID" value="QUX24097.1"/>
    <property type="molecule type" value="Genomic_DNA"/>
</dbReference>
<dbReference type="SUPFAM" id="SSF53474">
    <property type="entry name" value="alpha/beta-Hydrolases"/>
    <property type="match status" value="1"/>
</dbReference>
<reference evidence="3 4" key="1">
    <citation type="submission" date="2021-05" db="EMBL/GenBank/DDBJ databases">
        <title>Direct Submission.</title>
        <authorList>
            <person name="Li K."/>
            <person name="Gao J."/>
        </authorList>
    </citation>
    <scope>NUCLEOTIDE SEQUENCE [LARGE SCALE GENOMIC DNA]</scope>
    <source>
        <strain evidence="3 4">Mg02</strain>
    </source>
</reference>
<dbReference type="Pfam" id="PF07859">
    <property type="entry name" value="Abhydrolase_3"/>
    <property type="match status" value="1"/>
</dbReference>
<dbReference type="Gene3D" id="3.40.50.1820">
    <property type="entry name" value="alpha/beta hydrolase"/>
    <property type="match status" value="1"/>
</dbReference>
<feature type="domain" description="Alpha/beta hydrolase fold-3" evidence="2">
    <location>
        <begin position="85"/>
        <end position="291"/>
    </location>
</feature>
<dbReference type="PANTHER" id="PTHR48081">
    <property type="entry name" value="AB HYDROLASE SUPERFAMILY PROTEIN C4A8.06C"/>
    <property type="match status" value="1"/>
</dbReference>
<dbReference type="Proteomes" id="UP000676079">
    <property type="component" value="Chromosome"/>
</dbReference>
<evidence type="ECO:0000313" key="4">
    <source>
        <dbReference type="Proteomes" id="UP000676079"/>
    </source>
</evidence>
<proteinExistence type="predicted"/>